<dbReference type="PANTHER" id="PTHR21183">
    <property type="entry name" value="RIBOSOMAL PROTEIN L47, MITOCHONDRIAL-RELATED"/>
    <property type="match status" value="1"/>
</dbReference>
<evidence type="ECO:0000313" key="8">
    <source>
        <dbReference type="Proteomes" id="UP000325440"/>
    </source>
</evidence>
<dbReference type="EMBL" id="CABPRJ010002377">
    <property type="protein sequence ID" value="VVC44192.1"/>
    <property type="molecule type" value="Genomic_DNA"/>
</dbReference>
<dbReference type="InterPro" id="IPR010729">
    <property type="entry name" value="Ribosomal_uL29_mit"/>
</dbReference>
<dbReference type="GO" id="GO:0005762">
    <property type="term" value="C:mitochondrial large ribosomal subunit"/>
    <property type="evidence" value="ECO:0007669"/>
    <property type="project" value="TreeGrafter"/>
</dbReference>
<evidence type="ECO:0000256" key="2">
    <source>
        <dbReference type="ARBA" id="ARBA00009254"/>
    </source>
</evidence>
<keyword evidence="4" id="KW-0496">Mitochondrion</keyword>
<dbReference type="Gene3D" id="6.10.330.20">
    <property type="match status" value="1"/>
</dbReference>
<comment type="subcellular location">
    <subcellularLocation>
        <location evidence="1">Mitochondrion</location>
    </subcellularLocation>
</comment>
<dbReference type="InterPro" id="IPR038340">
    <property type="entry name" value="MRP-L47_sf"/>
</dbReference>
<dbReference type="OrthoDB" id="270763at2759"/>
<dbReference type="GO" id="GO:0003735">
    <property type="term" value="F:structural constituent of ribosome"/>
    <property type="evidence" value="ECO:0007669"/>
    <property type="project" value="InterPro"/>
</dbReference>
<evidence type="ECO:0000256" key="4">
    <source>
        <dbReference type="ARBA" id="ARBA00023128"/>
    </source>
</evidence>
<dbReference type="PANTHER" id="PTHR21183:SF18">
    <property type="entry name" value="LARGE RIBOSOMAL SUBUNIT PROTEIN UL29M"/>
    <property type="match status" value="1"/>
</dbReference>
<reference evidence="7 8" key="1">
    <citation type="submission" date="2019-08" db="EMBL/GenBank/DDBJ databases">
        <authorList>
            <person name="Alioto T."/>
            <person name="Alioto T."/>
            <person name="Gomez Garrido J."/>
        </authorList>
    </citation>
    <scope>NUCLEOTIDE SEQUENCE [LARGE SCALE GENOMIC DNA]</scope>
</reference>
<protein>
    <recommendedName>
        <fullName evidence="6">Large ribosomal subunit protein uL29m</fullName>
    </recommendedName>
</protein>
<evidence type="ECO:0000256" key="1">
    <source>
        <dbReference type="ARBA" id="ARBA00004173"/>
    </source>
</evidence>
<proteinExistence type="inferred from homology"/>
<keyword evidence="5" id="KW-0687">Ribonucleoprotein</keyword>
<dbReference type="GO" id="GO:0032543">
    <property type="term" value="P:mitochondrial translation"/>
    <property type="evidence" value="ECO:0007669"/>
    <property type="project" value="TreeGrafter"/>
</dbReference>
<dbReference type="Pfam" id="PF06984">
    <property type="entry name" value="MRP-L47"/>
    <property type="match status" value="1"/>
</dbReference>
<comment type="similarity">
    <text evidence="2">Belongs to the universal ribosomal protein uL29 family.</text>
</comment>
<dbReference type="AlphaFoldDB" id="A0A5E4NLU3"/>
<keyword evidence="3 7" id="KW-0689">Ribosomal protein</keyword>
<accession>A0A5E4NLU3</accession>
<evidence type="ECO:0000313" key="7">
    <source>
        <dbReference type="EMBL" id="VVC44192.1"/>
    </source>
</evidence>
<gene>
    <name evidence="7" type="ORF">CINCED_3A023274</name>
</gene>
<name>A0A5E4NLU3_9HEMI</name>
<keyword evidence="8" id="KW-1185">Reference proteome</keyword>
<evidence type="ECO:0000256" key="3">
    <source>
        <dbReference type="ARBA" id="ARBA00022980"/>
    </source>
</evidence>
<organism evidence="7 8">
    <name type="scientific">Cinara cedri</name>
    <dbReference type="NCBI Taxonomy" id="506608"/>
    <lineage>
        <taxon>Eukaryota</taxon>
        <taxon>Metazoa</taxon>
        <taxon>Ecdysozoa</taxon>
        <taxon>Arthropoda</taxon>
        <taxon>Hexapoda</taxon>
        <taxon>Insecta</taxon>
        <taxon>Pterygota</taxon>
        <taxon>Neoptera</taxon>
        <taxon>Paraneoptera</taxon>
        <taxon>Hemiptera</taxon>
        <taxon>Sternorrhyncha</taxon>
        <taxon>Aphidomorpha</taxon>
        <taxon>Aphidoidea</taxon>
        <taxon>Aphididae</taxon>
        <taxon>Lachninae</taxon>
        <taxon>Cinara</taxon>
    </lineage>
</organism>
<dbReference type="Proteomes" id="UP000325440">
    <property type="component" value="Unassembled WGS sequence"/>
</dbReference>
<evidence type="ECO:0000256" key="6">
    <source>
        <dbReference type="ARBA" id="ARBA00035289"/>
    </source>
</evidence>
<evidence type="ECO:0000256" key="5">
    <source>
        <dbReference type="ARBA" id="ARBA00023274"/>
    </source>
</evidence>
<sequence length="246" mass="29707">MAFQMLTKCRIFKNILNTKCPINIRSNCFHISTVHCDLMEFFDNKKNWAVEQVKVGRSWKKDELRIKSNEDLHKLWFVLLKERNMLLTMEHECKAQFELFPNPERIDKVDESMQNLETVVRERNKAYYDLEVGECGERPGKLVTNLLGVNFFYRKFEHLIPKFLNSNWKKRHTHNVVNGNIEKFQKLYREKLHNTKRKSNNRDRNHVMHLMKRFPNLDMDAVKQQYPTVDIEKIKNYHKVRGHYVP</sequence>